<dbReference type="Pfam" id="PF21906">
    <property type="entry name" value="WHD_NrtR"/>
    <property type="match status" value="1"/>
</dbReference>
<dbReference type="SUPFAM" id="SSF46785">
    <property type="entry name" value="Winged helix' DNA-binding domain"/>
    <property type="match status" value="1"/>
</dbReference>
<dbReference type="Gene3D" id="1.10.10.10">
    <property type="entry name" value="Winged helix-like DNA-binding domain superfamily/Winged helix DNA-binding domain"/>
    <property type="match status" value="1"/>
</dbReference>
<dbReference type="InterPro" id="IPR015797">
    <property type="entry name" value="NUDIX_hydrolase-like_dom_sf"/>
</dbReference>
<sequence>MSNPSDRPILTVDIVPLTLANGRLCVLRALRPEAPFAGRAALIGGYVHTDEDRHLGDSARRVLTAKAGLSALYVEQLSTFSGPDRDPRGWSASVAYFSLSPLTALQPALEAPGLELVPADEAGGMPFDHDTILAAALARLRGKGAYSDLPARFLEAEFTLAELHAVYEIALGETLNIDAFRRKVMERGFIEESGAKRREPGANRPSLLYQLKAGHAVFDRRM</sequence>
<proteinExistence type="predicted"/>
<keyword evidence="2" id="KW-0378">Hydrolase</keyword>
<dbReference type="Gene3D" id="3.90.79.10">
    <property type="entry name" value="Nucleoside Triphosphate Pyrophosphohydrolase"/>
    <property type="match status" value="1"/>
</dbReference>
<dbReference type="Proteomes" id="UP001589858">
    <property type="component" value="Unassembled WGS sequence"/>
</dbReference>
<dbReference type="RefSeq" id="WP_267218201.1">
    <property type="nucleotide sequence ID" value="NZ_JAPCWC010000001.1"/>
</dbReference>
<dbReference type="EMBL" id="JBHLTM010000026">
    <property type="protein sequence ID" value="MFC0684191.1"/>
    <property type="molecule type" value="Genomic_DNA"/>
</dbReference>
<dbReference type="InterPro" id="IPR054105">
    <property type="entry name" value="WHD_NrtR"/>
</dbReference>
<accession>A0ABV6S4N3</accession>
<gene>
    <name evidence="2" type="ORF">ACFFF8_06260</name>
</gene>
<evidence type="ECO:0000259" key="1">
    <source>
        <dbReference type="Pfam" id="PF21906"/>
    </source>
</evidence>
<dbReference type="InterPro" id="IPR036388">
    <property type="entry name" value="WH-like_DNA-bd_sf"/>
</dbReference>
<organism evidence="2 3">
    <name type="scientific">Novosphingobium clariflavum</name>
    <dbReference type="NCBI Taxonomy" id="2029884"/>
    <lineage>
        <taxon>Bacteria</taxon>
        <taxon>Pseudomonadati</taxon>
        <taxon>Pseudomonadota</taxon>
        <taxon>Alphaproteobacteria</taxon>
        <taxon>Sphingomonadales</taxon>
        <taxon>Sphingomonadaceae</taxon>
        <taxon>Novosphingobium</taxon>
    </lineage>
</organism>
<feature type="domain" description="NrtR DNA-binding winged helix" evidence="1">
    <location>
        <begin position="152"/>
        <end position="211"/>
    </location>
</feature>
<dbReference type="InterPro" id="IPR036390">
    <property type="entry name" value="WH_DNA-bd_sf"/>
</dbReference>
<evidence type="ECO:0000313" key="2">
    <source>
        <dbReference type="EMBL" id="MFC0684191.1"/>
    </source>
</evidence>
<comment type="caution">
    <text evidence="2">The sequence shown here is derived from an EMBL/GenBank/DDBJ whole genome shotgun (WGS) entry which is preliminary data.</text>
</comment>
<keyword evidence="3" id="KW-1185">Reference proteome</keyword>
<dbReference type="CDD" id="cd18873">
    <property type="entry name" value="NUDIX_NadM_like"/>
    <property type="match status" value="1"/>
</dbReference>
<dbReference type="SUPFAM" id="SSF55811">
    <property type="entry name" value="Nudix"/>
    <property type="match status" value="1"/>
</dbReference>
<dbReference type="PANTHER" id="PTHR43736">
    <property type="entry name" value="ADP-RIBOSE PYROPHOSPHATASE"/>
    <property type="match status" value="1"/>
</dbReference>
<protein>
    <submittedName>
        <fullName evidence="2">NUDIX hydrolase</fullName>
    </submittedName>
</protein>
<dbReference type="PANTHER" id="PTHR43736:SF4">
    <property type="entry name" value="SLR1690 PROTEIN"/>
    <property type="match status" value="1"/>
</dbReference>
<reference evidence="2 3" key="1">
    <citation type="submission" date="2024-09" db="EMBL/GenBank/DDBJ databases">
        <authorList>
            <person name="Sun Q."/>
            <person name="Mori K."/>
        </authorList>
    </citation>
    <scope>NUCLEOTIDE SEQUENCE [LARGE SCALE GENOMIC DNA]</scope>
    <source>
        <strain evidence="2 3">CICC 11035S</strain>
    </source>
</reference>
<evidence type="ECO:0000313" key="3">
    <source>
        <dbReference type="Proteomes" id="UP001589858"/>
    </source>
</evidence>
<name>A0ABV6S4N3_9SPHN</name>
<dbReference type="GO" id="GO:0016787">
    <property type="term" value="F:hydrolase activity"/>
    <property type="evidence" value="ECO:0007669"/>
    <property type="project" value="UniProtKB-KW"/>
</dbReference>